<dbReference type="Gene3D" id="1.10.3720.10">
    <property type="entry name" value="MetI-like"/>
    <property type="match status" value="1"/>
</dbReference>
<feature type="transmembrane region" description="Helical" evidence="9">
    <location>
        <begin position="402"/>
        <end position="422"/>
    </location>
</feature>
<dbReference type="InterPro" id="IPR035906">
    <property type="entry name" value="MetI-like_sf"/>
</dbReference>
<name>A0ABX1XH52_9BACL</name>
<keyword evidence="6 9" id="KW-0812">Transmembrane</keyword>
<evidence type="ECO:0000256" key="10">
    <source>
        <dbReference type="RuleBase" id="RU367050"/>
    </source>
</evidence>
<keyword evidence="7 9" id="KW-1133">Transmembrane helix</keyword>
<keyword evidence="3 9" id="KW-0813">Transport</keyword>
<sequence length="437" mass="49499">MQNNYTGKAIWLSIFFMGFGQWYNKQLIKGFLLFIFGLAGVVFIVSQGFGRIVGLITLGDTPRSIVKSGDVYTPVAGDHSVFLMVEGLISLLGVMFILLVYILNVRDAYKVAGLRERGTQPHSFAQTLQHIRYRHFPYLILAIPAIFVVFLNVMPLIFSILIAFTNYAAPVLPPANLLDWVGFRIFQNLLTLKTWSRTFYGVLTWTVIWAVLATITTFVAGTFVAVLVAQKDVRLKKMWRTLLIVPFAIPNLVSLLVFRNLLNSEFGPINQYLRWFGLQGLPWLTDPFWAKVTVLSVNLWLGMPLIMVLVSGILTTIPRDLYESAEVDGAKAWDKFREITLPMVMFSAAPVLIMQFASNINNFNVIFMLTDGNPLISNYQYAGATDLLVTWLYKLTLTNNQYNFASVIGLIIFVMVAGISIYQYRKTQSYKEDDIIQ</sequence>
<evidence type="ECO:0000313" key="12">
    <source>
        <dbReference type="EMBL" id="NOU67837.1"/>
    </source>
</evidence>
<dbReference type="RefSeq" id="WP_171634803.1">
    <property type="nucleotide sequence ID" value="NZ_WHNY01000074.1"/>
</dbReference>
<proteinExistence type="inferred from homology"/>
<keyword evidence="5 10" id="KW-0762">Sugar transport</keyword>
<dbReference type="PROSITE" id="PS50928">
    <property type="entry name" value="ABC_TM1"/>
    <property type="match status" value="1"/>
</dbReference>
<keyword evidence="13" id="KW-1185">Reference proteome</keyword>
<feature type="transmembrane region" description="Helical" evidence="9">
    <location>
        <begin position="297"/>
        <end position="318"/>
    </location>
</feature>
<feature type="transmembrane region" description="Helical" evidence="9">
    <location>
        <begin position="79"/>
        <end position="103"/>
    </location>
</feature>
<organism evidence="12 13">
    <name type="scientific">Paenibacillus plantarum</name>
    <dbReference type="NCBI Taxonomy" id="2654975"/>
    <lineage>
        <taxon>Bacteria</taxon>
        <taxon>Bacillati</taxon>
        <taxon>Bacillota</taxon>
        <taxon>Bacilli</taxon>
        <taxon>Bacillales</taxon>
        <taxon>Paenibacillaceae</taxon>
        <taxon>Paenibacillus</taxon>
    </lineage>
</organism>
<dbReference type="EMBL" id="WHNY01000074">
    <property type="protein sequence ID" value="NOU67837.1"/>
    <property type="molecule type" value="Genomic_DNA"/>
</dbReference>
<dbReference type="SUPFAM" id="SSF161098">
    <property type="entry name" value="MetI-like"/>
    <property type="match status" value="1"/>
</dbReference>
<evidence type="ECO:0000256" key="3">
    <source>
        <dbReference type="ARBA" id="ARBA00022448"/>
    </source>
</evidence>
<dbReference type="CDD" id="cd06261">
    <property type="entry name" value="TM_PBP2"/>
    <property type="match status" value="1"/>
</dbReference>
<evidence type="ECO:0000313" key="13">
    <source>
        <dbReference type="Proteomes" id="UP000653578"/>
    </source>
</evidence>
<gene>
    <name evidence="12" type="ORF">GC096_27815</name>
</gene>
<dbReference type="PANTHER" id="PTHR47314">
    <property type="entry name" value="MALTOSE/MALTODEXTRIN TRANSPORT SYSTEM PERMEASE PROTEIN MALF"/>
    <property type="match status" value="1"/>
</dbReference>
<comment type="subcellular location">
    <subcellularLocation>
        <location evidence="1 9">Cell membrane</location>
        <topology evidence="1 9">Multi-pass membrane protein</topology>
    </subcellularLocation>
</comment>
<evidence type="ECO:0000256" key="1">
    <source>
        <dbReference type="ARBA" id="ARBA00004651"/>
    </source>
</evidence>
<dbReference type="Pfam" id="PF00528">
    <property type="entry name" value="BPD_transp_1"/>
    <property type="match status" value="1"/>
</dbReference>
<feature type="transmembrane region" description="Helical" evidence="9">
    <location>
        <begin position="31"/>
        <end position="59"/>
    </location>
</feature>
<evidence type="ECO:0000256" key="6">
    <source>
        <dbReference type="ARBA" id="ARBA00022692"/>
    </source>
</evidence>
<evidence type="ECO:0000256" key="8">
    <source>
        <dbReference type="ARBA" id="ARBA00023136"/>
    </source>
</evidence>
<evidence type="ECO:0000256" key="2">
    <source>
        <dbReference type="ARBA" id="ARBA00009047"/>
    </source>
</evidence>
<comment type="caution">
    <text evidence="12">The sequence shown here is derived from an EMBL/GenBank/DDBJ whole genome shotgun (WGS) entry which is preliminary data.</text>
</comment>
<feature type="transmembrane region" description="Helical" evidence="9">
    <location>
        <begin position="138"/>
        <end position="164"/>
    </location>
</feature>
<feature type="transmembrane region" description="Helical" evidence="9">
    <location>
        <begin position="339"/>
        <end position="358"/>
    </location>
</feature>
<feature type="transmembrane region" description="Helical" evidence="9">
    <location>
        <begin position="241"/>
        <end position="262"/>
    </location>
</feature>
<dbReference type="PANTHER" id="PTHR47314:SF1">
    <property type="entry name" value="MALTOSE_MALTODEXTRIN TRANSPORT SYSTEM PERMEASE PROTEIN MALF"/>
    <property type="match status" value="1"/>
</dbReference>
<dbReference type="SUPFAM" id="SSF160964">
    <property type="entry name" value="MalF N-terminal region-like"/>
    <property type="match status" value="1"/>
</dbReference>
<reference evidence="12 13" key="1">
    <citation type="submission" date="2019-10" db="EMBL/GenBank/DDBJ databases">
        <title>Description of Paenibacillus humi sp. nov.</title>
        <authorList>
            <person name="Carlier A."/>
            <person name="Qi S."/>
        </authorList>
    </citation>
    <scope>NUCLEOTIDE SEQUENCE [LARGE SCALE GENOMIC DNA]</scope>
    <source>
        <strain evidence="12 13">LMG 31461</strain>
    </source>
</reference>
<evidence type="ECO:0000259" key="11">
    <source>
        <dbReference type="PROSITE" id="PS50928"/>
    </source>
</evidence>
<evidence type="ECO:0000256" key="5">
    <source>
        <dbReference type="ARBA" id="ARBA00022597"/>
    </source>
</evidence>
<accession>A0ABX1XH52</accession>
<protein>
    <recommendedName>
        <fullName evidence="10">Maltose/maltodextrin transport system permease protein</fullName>
    </recommendedName>
</protein>
<dbReference type="Proteomes" id="UP000653578">
    <property type="component" value="Unassembled WGS sequence"/>
</dbReference>
<feature type="domain" description="ABC transmembrane type-1" evidence="11">
    <location>
        <begin position="203"/>
        <end position="423"/>
    </location>
</feature>
<comment type="similarity">
    <text evidence="2 10">Belongs to the binding-protein-dependent transport system permease family. MalFG subfamily.</text>
</comment>
<keyword evidence="8 9" id="KW-0472">Membrane</keyword>
<evidence type="ECO:0000256" key="7">
    <source>
        <dbReference type="ARBA" id="ARBA00022989"/>
    </source>
</evidence>
<dbReference type="InterPro" id="IPR000515">
    <property type="entry name" value="MetI-like"/>
</dbReference>
<evidence type="ECO:0000256" key="4">
    <source>
        <dbReference type="ARBA" id="ARBA00022475"/>
    </source>
</evidence>
<feature type="transmembrane region" description="Helical" evidence="9">
    <location>
        <begin position="202"/>
        <end position="229"/>
    </location>
</feature>
<evidence type="ECO:0000256" key="9">
    <source>
        <dbReference type="RuleBase" id="RU363032"/>
    </source>
</evidence>
<comment type="function">
    <text evidence="10">Part of the ABC transporter complex MalEFGK involved in maltose/maltodextrin import. Probably responsible for the translocation of the substrate across the membrane.</text>
</comment>
<keyword evidence="4 10" id="KW-1003">Cell membrane</keyword>